<feature type="region of interest" description="Disordered" evidence="1">
    <location>
        <begin position="623"/>
        <end position="644"/>
    </location>
</feature>
<keyword evidence="2" id="KW-1133">Transmembrane helix</keyword>
<feature type="chain" id="PRO_5040154790" evidence="3">
    <location>
        <begin position="17"/>
        <end position="644"/>
    </location>
</feature>
<dbReference type="GeneID" id="71982404"/>
<dbReference type="AlphaFoldDB" id="A0A9Q8LB18"/>
<dbReference type="RefSeq" id="XP_047758446.1">
    <property type="nucleotide sequence ID" value="XM_047901674.1"/>
</dbReference>
<dbReference type="KEGG" id="ffu:CLAFUR5_02526"/>
<evidence type="ECO:0000256" key="2">
    <source>
        <dbReference type="SAM" id="Phobius"/>
    </source>
</evidence>
<feature type="compositionally biased region" description="Polar residues" evidence="1">
    <location>
        <begin position="565"/>
        <end position="574"/>
    </location>
</feature>
<evidence type="ECO:0000256" key="1">
    <source>
        <dbReference type="SAM" id="MobiDB-lite"/>
    </source>
</evidence>
<name>A0A9Q8LB18_PASFU</name>
<protein>
    <submittedName>
        <fullName evidence="4">Uncharacterized protein</fullName>
    </submittedName>
</protein>
<sequence>MRWFLAASLSLVSALALPIPPRAMSTVTDFQVLEYNVENSYTKFQAPIGRDEALVFELQVNPTSDAFSSNITLNSQPLDTTWITSEDSKQLIARHRSQSLSVPDRLGFPHLVHIVLAGDIAAAPGLPTAYDNVQNVNLTIDSVDGVASGLGFRIVTNPTAPRRLVKLATLYGGDTINFDQYNKSFMVDKWQSDATGSDTYTQHSNDSQEPLDIEAEIETLILLELEAGELHSAIANKKEAIAKCLKDHRDQVTLRHLLQQCDGLVCAAKVIAQRMCDKVGILTMPKPGYAKVQSPNSQQLIQFDSDSDEKAAGPRIDVTSTYNTTRTSSLSSAAIQPIQVIYPQNALVKALGVVAGLLGLSALFSFIQRKCMSMRKRVEREADREERRNARAYRRAARRADMRRRWEVFVKTLNCFRGEEEPTIKDYEEKRALILQDALLEQDVETAQKGEIMDAEIRELRHAHEIVASLVRVDEHRFDLITPTNDPPPPLVALPYTPATRSRASTMTLPSYHSESLPDYTSRYERTEAGSHASTSSSVRSNSVVLSSRANSVIVDGLLYTPNTSEDGTFTGHTLRSLSPGSLTGSSSSNGSRISGFTPTSSIIEMSPRASEETLRFSWRRSGDTMGGYRRSGDTRRTWDTNDL</sequence>
<feature type="transmembrane region" description="Helical" evidence="2">
    <location>
        <begin position="346"/>
        <end position="367"/>
    </location>
</feature>
<keyword evidence="2" id="KW-0812">Transmembrane</keyword>
<feature type="region of interest" description="Disordered" evidence="1">
    <location>
        <begin position="565"/>
        <end position="600"/>
    </location>
</feature>
<organism evidence="4 5">
    <name type="scientific">Passalora fulva</name>
    <name type="common">Tomato leaf mold</name>
    <name type="synonym">Cladosporium fulvum</name>
    <dbReference type="NCBI Taxonomy" id="5499"/>
    <lineage>
        <taxon>Eukaryota</taxon>
        <taxon>Fungi</taxon>
        <taxon>Dikarya</taxon>
        <taxon>Ascomycota</taxon>
        <taxon>Pezizomycotina</taxon>
        <taxon>Dothideomycetes</taxon>
        <taxon>Dothideomycetidae</taxon>
        <taxon>Mycosphaerellales</taxon>
        <taxon>Mycosphaerellaceae</taxon>
        <taxon>Fulvia</taxon>
    </lineage>
</organism>
<keyword evidence="3" id="KW-0732">Signal</keyword>
<reference evidence="4" key="1">
    <citation type="submission" date="2021-12" db="EMBL/GenBank/DDBJ databases">
        <authorList>
            <person name="Zaccaron A."/>
            <person name="Stergiopoulos I."/>
        </authorList>
    </citation>
    <scope>NUCLEOTIDE SEQUENCE</scope>
    <source>
        <strain evidence="4">Race5_Kim</strain>
    </source>
</reference>
<keyword evidence="5" id="KW-1185">Reference proteome</keyword>
<dbReference type="EMBL" id="CP090164">
    <property type="protein sequence ID" value="UJO14080.1"/>
    <property type="molecule type" value="Genomic_DNA"/>
</dbReference>
<proteinExistence type="predicted"/>
<accession>A0A9Q8LB18</accession>
<feature type="signal peptide" evidence="3">
    <location>
        <begin position="1"/>
        <end position="16"/>
    </location>
</feature>
<feature type="compositionally biased region" description="Low complexity" evidence="1">
    <location>
        <begin position="575"/>
        <end position="596"/>
    </location>
</feature>
<reference evidence="4" key="2">
    <citation type="journal article" date="2022" name="Microb. Genom.">
        <title>A chromosome-scale genome assembly of the tomato pathogen Cladosporium fulvum reveals a compartmentalized genome architecture and the presence of a dispensable chromosome.</title>
        <authorList>
            <person name="Zaccaron A.Z."/>
            <person name="Chen L.H."/>
            <person name="Samaras A."/>
            <person name="Stergiopoulos I."/>
        </authorList>
    </citation>
    <scope>NUCLEOTIDE SEQUENCE</scope>
    <source>
        <strain evidence="4">Race5_Kim</strain>
    </source>
</reference>
<feature type="compositionally biased region" description="Basic and acidic residues" evidence="1">
    <location>
        <begin position="631"/>
        <end position="644"/>
    </location>
</feature>
<keyword evidence="2" id="KW-0472">Membrane</keyword>
<evidence type="ECO:0000313" key="4">
    <source>
        <dbReference type="EMBL" id="UJO14080.1"/>
    </source>
</evidence>
<dbReference type="OrthoDB" id="4225201at2759"/>
<evidence type="ECO:0000256" key="3">
    <source>
        <dbReference type="SAM" id="SignalP"/>
    </source>
</evidence>
<gene>
    <name evidence="4" type="ORF">CLAFUR5_02526</name>
</gene>
<evidence type="ECO:0000313" key="5">
    <source>
        <dbReference type="Proteomes" id="UP000756132"/>
    </source>
</evidence>
<dbReference type="Proteomes" id="UP000756132">
    <property type="component" value="Chromosome 2"/>
</dbReference>